<evidence type="ECO:0000313" key="3">
    <source>
        <dbReference type="Proteomes" id="UP000024332"/>
    </source>
</evidence>
<dbReference type="EMBL" id="JFZT01000052">
    <property type="protein sequence ID" value="EZQ02240.1"/>
    <property type="molecule type" value="Genomic_DNA"/>
</dbReference>
<feature type="transmembrane region" description="Helical" evidence="1">
    <location>
        <begin position="12"/>
        <end position="36"/>
    </location>
</feature>
<reference evidence="2 3" key="1">
    <citation type="submission" date="2014-03" db="EMBL/GenBank/DDBJ databases">
        <title>Draft genome sequence of the novel thermoacidophilic archaea Acidianus copahuensis ALE1 strain, isolated from Copahue volcanic area in Neuquen Argentina.</title>
        <authorList>
            <person name="Urbieta M.S."/>
            <person name="Rascovan N."/>
            <person name="Castro C."/>
            <person name="Revale S."/>
            <person name="Giaveno M.A."/>
            <person name="Vazquez M.P."/>
            <person name="Donati E.R."/>
        </authorList>
    </citation>
    <scope>NUCLEOTIDE SEQUENCE [LARGE SCALE GENOMIC DNA]</scope>
    <source>
        <strain evidence="2 3">ALE1</strain>
    </source>
</reference>
<evidence type="ECO:0000256" key="1">
    <source>
        <dbReference type="SAM" id="Phobius"/>
    </source>
</evidence>
<dbReference type="RefSeq" id="WP_048100309.1">
    <property type="nucleotide sequence ID" value="NZ_JFZT01000052.1"/>
</dbReference>
<dbReference type="Proteomes" id="UP000024332">
    <property type="component" value="Unassembled WGS sequence"/>
</dbReference>
<name>A0A031LMV5_9CREN</name>
<keyword evidence="1" id="KW-0812">Transmembrane</keyword>
<organism evidence="2 3">
    <name type="scientific">Candidatus Acidianus copahuensis</name>
    <dbReference type="NCBI Taxonomy" id="1160895"/>
    <lineage>
        <taxon>Archaea</taxon>
        <taxon>Thermoproteota</taxon>
        <taxon>Thermoprotei</taxon>
        <taxon>Sulfolobales</taxon>
        <taxon>Sulfolobaceae</taxon>
        <taxon>Acidianus</taxon>
    </lineage>
</organism>
<sequence length="351" mass="37204">MSEKKRKKSNLGVSNTIFVGIVVVLIIIAAVGFALYGTKPSVVATTTKSITITSSIPVTSTQTKTSTVTSTATTTVTSTVVQPVMYNLSAGFYNGEVITFNYTMNFECTTPSSNIFPNQSVEQAVDGCEVGVNSTAYPAGAAPVYVIVPAFAGLSIFGNHGPLNLGATPQGLPVFSYNNSNYTIITQCGADLTPAACPDHMPLIYSPAFTAVEQHIGIKNGVLGLPEGVLPTPAHEHIVTFTTNTSIPWYIVVVLVFNPNIYPNGLTGQCQQIVPSNQSDPTGLCLNSYANLQKALSTYDSAVGIANAKNPIWQTLAPGVDIDAVMVPSNMVLFFSDPAIYPYPDAYYVYS</sequence>
<protein>
    <submittedName>
        <fullName evidence="2">Uncharacterized protein</fullName>
    </submittedName>
</protein>
<dbReference type="STRING" id="1160895.CM19_10555"/>
<keyword evidence="1" id="KW-1133">Transmembrane helix</keyword>
<proteinExistence type="predicted"/>
<dbReference type="AlphaFoldDB" id="A0A031LMV5"/>
<keyword evidence="1" id="KW-0472">Membrane</keyword>
<keyword evidence="3" id="KW-1185">Reference proteome</keyword>
<evidence type="ECO:0000313" key="2">
    <source>
        <dbReference type="EMBL" id="EZQ02240.1"/>
    </source>
</evidence>
<accession>A0A031LMV5</accession>
<gene>
    <name evidence="2" type="ORF">CM19_10555</name>
</gene>
<comment type="caution">
    <text evidence="2">The sequence shown here is derived from an EMBL/GenBank/DDBJ whole genome shotgun (WGS) entry which is preliminary data.</text>
</comment>
<dbReference type="OrthoDB" id="44026at2157"/>